<dbReference type="eggNOG" id="COG0389">
    <property type="taxonomic scope" value="Bacteria"/>
</dbReference>
<dbReference type="CDD" id="cd03468">
    <property type="entry name" value="PolY_like"/>
    <property type="match status" value="1"/>
</dbReference>
<evidence type="ECO:0000259" key="2">
    <source>
        <dbReference type="Pfam" id="PF00817"/>
    </source>
</evidence>
<name>A0A094JEM0_9GAMM</name>
<evidence type="ECO:0000313" key="4">
    <source>
        <dbReference type="Proteomes" id="UP000054363"/>
    </source>
</evidence>
<dbReference type="InterPro" id="IPR001126">
    <property type="entry name" value="UmuC"/>
</dbReference>
<dbReference type="RefSeq" id="WP_034775661.1">
    <property type="nucleotide sequence ID" value="NZ_JPER01000003.1"/>
</dbReference>
<proteinExistence type="predicted"/>
<dbReference type="EMBL" id="JPER01000003">
    <property type="protein sequence ID" value="KFZ31021.1"/>
    <property type="molecule type" value="Genomic_DNA"/>
</dbReference>
<accession>A0A094JEM0</accession>
<evidence type="ECO:0000256" key="1">
    <source>
        <dbReference type="ARBA" id="ARBA00022763"/>
    </source>
</evidence>
<dbReference type="Proteomes" id="UP000054363">
    <property type="component" value="Unassembled WGS sequence"/>
</dbReference>
<gene>
    <name evidence="3" type="ORF">IDSA_08105</name>
</gene>
<dbReference type="STRING" id="435908.IDSA_08105"/>
<dbReference type="SUPFAM" id="SSF56672">
    <property type="entry name" value="DNA/RNA polymerases"/>
    <property type="match status" value="1"/>
</dbReference>
<dbReference type="GO" id="GO:0006281">
    <property type="term" value="P:DNA repair"/>
    <property type="evidence" value="ECO:0007669"/>
    <property type="project" value="InterPro"/>
</dbReference>
<protein>
    <recommendedName>
        <fullName evidence="2">UmuC domain-containing protein</fullName>
    </recommendedName>
</protein>
<dbReference type="AlphaFoldDB" id="A0A094JEM0"/>
<evidence type="ECO:0000313" key="3">
    <source>
        <dbReference type="EMBL" id="KFZ31021.1"/>
    </source>
</evidence>
<keyword evidence="1" id="KW-0227">DNA damage</keyword>
<organism evidence="3 4">
    <name type="scientific">Pseudidiomarina salinarum</name>
    <dbReference type="NCBI Taxonomy" id="435908"/>
    <lineage>
        <taxon>Bacteria</taxon>
        <taxon>Pseudomonadati</taxon>
        <taxon>Pseudomonadota</taxon>
        <taxon>Gammaproteobacteria</taxon>
        <taxon>Alteromonadales</taxon>
        <taxon>Idiomarinaceae</taxon>
        <taxon>Pseudidiomarina</taxon>
    </lineage>
</organism>
<reference evidence="3 4" key="1">
    <citation type="submission" date="2014-06" db="EMBL/GenBank/DDBJ databases">
        <title>The draft genome sequence of Idiomarina salinarum ISL-52.</title>
        <authorList>
            <person name="Du J."/>
            <person name="Shao Z."/>
        </authorList>
    </citation>
    <scope>NUCLEOTIDE SEQUENCE [LARGE SCALE GENOMIC DNA]</scope>
    <source>
        <strain evidence="3 4">ISL-52</strain>
    </source>
</reference>
<sequence>MTSKITPPATNGWLYLHASQLLIDYQSALQSAEQQQQPQALAQNAGPGKRYLVQANQAALDAGVSVGMAEVTATTLVPALQLRDYQSWREQQILQQLAQVIYQDVAQIALYPPQGLLFEVRSLLRLYGGYEGLQQRLQQRLQDWPVRLALASGYSPLSARLLAEAGQAGLCSDPQRVSAALQQLPITASKLPAAQIKRLQEVGLDSVGALLSRPAAELGARFGKAVTLYLAELRGDYLPPQHYFRPPARFYQRLDLLSEVSNWPQLLFPLKRLLQQLEVFLQIRQLSLRGLTLQAYHRDRPPTKVRVNFAHAVWQQQDLLNLCQLQLENYKLTHPALELSVQAGALEPRTATAGTLIHGDPDSDDHATTAARPLGELVSRLQARLGAAAVQVPMPVTDWRPERAHQCQPWREQQASAGTASLPRPLWLLPEPQATESKHWQLQWGPERISSGWWDDQAVQRDYFIALDEHQRQGWIYQSEYGWFLHGWFT</sequence>
<dbReference type="InterPro" id="IPR043502">
    <property type="entry name" value="DNA/RNA_pol_sf"/>
</dbReference>
<dbReference type="PANTHER" id="PTHR35369:SF2">
    <property type="entry name" value="BLR3025 PROTEIN"/>
    <property type="match status" value="1"/>
</dbReference>
<keyword evidence="4" id="KW-1185">Reference proteome</keyword>
<comment type="caution">
    <text evidence="3">The sequence shown here is derived from an EMBL/GenBank/DDBJ whole genome shotgun (WGS) entry which is preliminary data.</text>
</comment>
<dbReference type="InterPro" id="IPR050356">
    <property type="entry name" value="SulA_CellDiv_inhibitor"/>
</dbReference>
<dbReference type="OrthoDB" id="5298951at2"/>
<dbReference type="PANTHER" id="PTHR35369">
    <property type="entry name" value="BLR3025 PROTEIN-RELATED"/>
    <property type="match status" value="1"/>
</dbReference>
<dbReference type="Pfam" id="PF00817">
    <property type="entry name" value="IMS"/>
    <property type="match status" value="1"/>
</dbReference>
<feature type="domain" description="UmuC" evidence="2">
    <location>
        <begin position="24"/>
        <end position="163"/>
    </location>
</feature>